<dbReference type="SUPFAM" id="SSF54637">
    <property type="entry name" value="Thioesterase/thiol ester dehydrase-isomerase"/>
    <property type="match status" value="1"/>
</dbReference>
<dbReference type="Proteomes" id="UP001366166">
    <property type="component" value="Chromosome"/>
</dbReference>
<dbReference type="NCBIfam" id="TIGR00369">
    <property type="entry name" value="unchar_dom_1"/>
    <property type="match status" value="1"/>
</dbReference>
<dbReference type="Gene3D" id="3.10.129.10">
    <property type="entry name" value="Hotdog Thioesterase"/>
    <property type="match status" value="1"/>
</dbReference>
<evidence type="ECO:0000259" key="2">
    <source>
        <dbReference type="Pfam" id="PF03061"/>
    </source>
</evidence>
<accession>A0AAU9F1V7</accession>
<feature type="domain" description="Thioesterase" evidence="2">
    <location>
        <begin position="48"/>
        <end position="122"/>
    </location>
</feature>
<gene>
    <name evidence="3" type="ORF">FAK_24580</name>
</gene>
<dbReference type="PANTHER" id="PTHR42856:SF1">
    <property type="entry name" value="ACYL-COENZYME A THIOESTERASE PAAI"/>
    <property type="match status" value="1"/>
</dbReference>
<dbReference type="InterPro" id="IPR052723">
    <property type="entry name" value="Acyl-CoA_thioesterase_PaaI"/>
</dbReference>
<evidence type="ECO:0000313" key="4">
    <source>
        <dbReference type="Proteomes" id="UP001366166"/>
    </source>
</evidence>
<keyword evidence="4" id="KW-1185">Reference proteome</keyword>
<name>A0AAU9F1V7_9BACT</name>
<dbReference type="InterPro" id="IPR029069">
    <property type="entry name" value="HotDog_dom_sf"/>
</dbReference>
<evidence type="ECO:0000256" key="1">
    <source>
        <dbReference type="ARBA" id="ARBA00022801"/>
    </source>
</evidence>
<dbReference type="AlphaFoldDB" id="A0AAU9F1V7"/>
<dbReference type="Pfam" id="PF03061">
    <property type="entry name" value="4HBT"/>
    <property type="match status" value="1"/>
</dbReference>
<reference evidence="4" key="1">
    <citation type="journal article" date="2023" name="Arch. Microbiol.">
        <title>Desulfoferula mesophilus gen. nov. sp. nov., a mesophilic sulfate-reducing bacterium isolated from a brackish lake sediment.</title>
        <authorList>
            <person name="Watanabe T."/>
            <person name="Yabe T."/>
            <person name="Tsuji J.M."/>
            <person name="Fukui M."/>
        </authorList>
    </citation>
    <scope>NUCLEOTIDE SEQUENCE [LARGE SCALE GENOMIC DNA]</scope>
    <source>
        <strain evidence="4">12FAK</strain>
    </source>
</reference>
<proteinExistence type="predicted"/>
<dbReference type="EMBL" id="AP028679">
    <property type="protein sequence ID" value="BEQ15392.1"/>
    <property type="molecule type" value="Genomic_DNA"/>
</dbReference>
<evidence type="ECO:0000313" key="3">
    <source>
        <dbReference type="EMBL" id="BEQ15392.1"/>
    </source>
</evidence>
<organism evidence="3 4">
    <name type="scientific">Desulfoferula mesophila</name>
    <dbReference type="NCBI Taxonomy" id="3058419"/>
    <lineage>
        <taxon>Bacteria</taxon>
        <taxon>Pseudomonadati</taxon>
        <taxon>Thermodesulfobacteriota</taxon>
        <taxon>Desulfarculia</taxon>
        <taxon>Desulfarculales</taxon>
        <taxon>Desulfarculaceae</taxon>
        <taxon>Desulfoferula</taxon>
    </lineage>
</organism>
<keyword evidence="1" id="KW-0378">Hydrolase</keyword>
<dbReference type="InterPro" id="IPR006683">
    <property type="entry name" value="Thioestr_dom"/>
</dbReference>
<sequence length="146" mass="16242">MSQEAVDKLWKRCQDEPFPKLLDIEVLEIEPGRARTAMTFRPEMKNIFGKLHGGAIFSLLDEAFQLACNAHGQIAVALSLNIYYLATPDEGARLLAEAREVNATRKTALYDAEVWQEDGKKIATGQAQAYRVGHPLPLDDEGQLTT</sequence>
<dbReference type="PANTHER" id="PTHR42856">
    <property type="entry name" value="ACYL-COENZYME A THIOESTERASE PAAI"/>
    <property type="match status" value="1"/>
</dbReference>
<dbReference type="CDD" id="cd03443">
    <property type="entry name" value="PaaI_thioesterase"/>
    <property type="match status" value="1"/>
</dbReference>
<dbReference type="RefSeq" id="WP_338599732.1">
    <property type="nucleotide sequence ID" value="NZ_AP028679.1"/>
</dbReference>
<dbReference type="GO" id="GO:0016289">
    <property type="term" value="F:acyl-CoA hydrolase activity"/>
    <property type="evidence" value="ECO:0007669"/>
    <property type="project" value="TreeGrafter"/>
</dbReference>
<protein>
    <submittedName>
        <fullName evidence="3">Phenylacetic acid degradation protein PaaD</fullName>
    </submittedName>
</protein>
<dbReference type="KEGG" id="dmp:FAK_24580"/>
<dbReference type="InterPro" id="IPR003736">
    <property type="entry name" value="PAAI_dom"/>
</dbReference>